<feature type="region of interest" description="Disordered" evidence="1">
    <location>
        <begin position="439"/>
        <end position="475"/>
    </location>
</feature>
<sequence>MPAFTTDIEFVLFTSMPDTLCNSRQLNRGDLLMQLRSDEDHDAGQLSRHLNSHRLYQARTHSDHSIETARQLTPAPYNPVTLTIRTYPSALAKRLFRRAAKQQRSSHRSRLSRIVALLTPSLLHERTGEIHEKNTCLPGGPPSAGCCGAVTIATVGRRGPLPSLGMLRLETSHFRLHCITAPVTLKQPFITTPQTFVNREDLHRISEPHPLQHPRGSSRNDAFDQRLDVLERTTRPPTDKIRLPLATTAQLFGVETDSEPIRPPETVCRLLHTEIAVNRDGHFNHRRTIRRISLVKRHTLGCNALYNNIPIRKTVQAFTRHNLSESSLFSLSLLHERAAEDFPNSFSNYTETWVPNFIFKTKVLPATTPPACPSFLFPHRYRLPFPTCNNGIAIPAPGGGCFGVAGDGVKHGLAMRSIQATGASSATVELYCQKPTRAIDVPDDDPASTMSASAARKSPPLGAPGGTSRVSVSFQ</sequence>
<organism evidence="2 3">
    <name type="scientific">Fusarium acutatum</name>
    <dbReference type="NCBI Taxonomy" id="78861"/>
    <lineage>
        <taxon>Eukaryota</taxon>
        <taxon>Fungi</taxon>
        <taxon>Dikarya</taxon>
        <taxon>Ascomycota</taxon>
        <taxon>Pezizomycotina</taxon>
        <taxon>Sordariomycetes</taxon>
        <taxon>Hypocreomycetidae</taxon>
        <taxon>Hypocreales</taxon>
        <taxon>Nectriaceae</taxon>
        <taxon>Fusarium</taxon>
        <taxon>Fusarium fujikuroi species complex</taxon>
    </lineage>
</organism>
<keyword evidence="3" id="KW-1185">Reference proteome</keyword>
<gene>
    <name evidence="2" type="ORF">FACUT_13803</name>
</gene>
<evidence type="ECO:0000256" key="1">
    <source>
        <dbReference type="SAM" id="MobiDB-lite"/>
    </source>
</evidence>
<dbReference type="EMBL" id="JAADJF010000643">
    <property type="protein sequence ID" value="KAF4414969.1"/>
    <property type="molecule type" value="Genomic_DNA"/>
</dbReference>
<evidence type="ECO:0000313" key="3">
    <source>
        <dbReference type="Proteomes" id="UP000536711"/>
    </source>
</evidence>
<proteinExistence type="predicted"/>
<evidence type="ECO:0000313" key="2">
    <source>
        <dbReference type="EMBL" id="KAF4414969.1"/>
    </source>
</evidence>
<comment type="caution">
    <text evidence="2">The sequence shown here is derived from an EMBL/GenBank/DDBJ whole genome shotgun (WGS) entry which is preliminary data.</text>
</comment>
<accession>A0A8H4J853</accession>
<reference evidence="2 3" key="1">
    <citation type="submission" date="2020-01" db="EMBL/GenBank/DDBJ databases">
        <title>Identification and distribution of gene clusters putatively required for synthesis of sphingolipid metabolism inhibitors in phylogenetically diverse species of the filamentous fungus Fusarium.</title>
        <authorList>
            <person name="Kim H.-S."/>
            <person name="Busman M."/>
            <person name="Brown D.W."/>
            <person name="Divon H."/>
            <person name="Uhlig S."/>
            <person name="Proctor R.H."/>
        </authorList>
    </citation>
    <scope>NUCLEOTIDE SEQUENCE [LARGE SCALE GENOMIC DNA]</scope>
    <source>
        <strain evidence="2 3">NRRL 13308</strain>
    </source>
</reference>
<dbReference type="Proteomes" id="UP000536711">
    <property type="component" value="Unassembled WGS sequence"/>
</dbReference>
<dbReference type="AlphaFoldDB" id="A0A8H4J853"/>
<protein>
    <submittedName>
        <fullName evidence="2">Uncharacterized protein</fullName>
    </submittedName>
</protein>
<name>A0A8H4J853_9HYPO</name>